<comment type="caution">
    <text evidence="1">The sequence shown here is derived from an EMBL/GenBank/DDBJ whole genome shotgun (WGS) entry which is preliminary data.</text>
</comment>
<organism evidence="1 2">
    <name type="scientific">Rosa chinensis</name>
    <name type="common">China rose</name>
    <dbReference type="NCBI Taxonomy" id="74649"/>
    <lineage>
        <taxon>Eukaryota</taxon>
        <taxon>Viridiplantae</taxon>
        <taxon>Streptophyta</taxon>
        <taxon>Embryophyta</taxon>
        <taxon>Tracheophyta</taxon>
        <taxon>Spermatophyta</taxon>
        <taxon>Magnoliopsida</taxon>
        <taxon>eudicotyledons</taxon>
        <taxon>Gunneridae</taxon>
        <taxon>Pentapetalae</taxon>
        <taxon>rosids</taxon>
        <taxon>fabids</taxon>
        <taxon>Rosales</taxon>
        <taxon>Rosaceae</taxon>
        <taxon>Rosoideae</taxon>
        <taxon>Rosoideae incertae sedis</taxon>
        <taxon>Rosa</taxon>
    </lineage>
</organism>
<proteinExistence type="predicted"/>
<name>A0A2P6R710_ROSCH</name>
<reference evidence="1 2" key="1">
    <citation type="journal article" date="2018" name="Nat. Genet.">
        <title>The Rosa genome provides new insights in the design of modern roses.</title>
        <authorList>
            <person name="Bendahmane M."/>
        </authorList>
    </citation>
    <scope>NUCLEOTIDE SEQUENCE [LARGE SCALE GENOMIC DNA]</scope>
    <source>
        <strain evidence="2">cv. Old Blush</strain>
    </source>
</reference>
<keyword evidence="2" id="KW-1185">Reference proteome</keyword>
<evidence type="ECO:0000313" key="1">
    <source>
        <dbReference type="EMBL" id="PRQ42223.1"/>
    </source>
</evidence>
<sequence length="61" mass="6588">MKISLIPVSVLTPTVSSVYFVPYSWWRDAQDSVMGDSNGNKGVLCVASPTALSLDLIGRLM</sequence>
<dbReference type="Proteomes" id="UP000238479">
    <property type="component" value="Chromosome 3"/>
</dbReference>
<dbReference type="Gramene" id="PRQ42223">
    <property type="protein sequence ID" value="PRQ42223"/>
    <property type="gene ID" value="RchiOBHm_Chr3g0455291"/>
</dbReference>
<accession>A0A2P6R710</accession>
<gene>
    <name evidence="1" type="ORF">RchiOBHm_Chr3g0455291</name>
</gene>
<dbReference type="AlphaFoldDB" id="A0A2P6R710"/>
<dbReference type="EMBL" id="PDCK01000041">
    <property type="protein sequence ID" value="PRQ42223.1"/>
    <property type="molecule type" value="Genomic_DNA"/>
</dbReference>
<protein>
    <submittedName>
        <fullName evidence="1">Uncharacterized protein</fullName>
    </submittedName>
</protein>
<evidence type="ECO:0000313" key="2">
    <source>
        <dbReference type="Proteomes" id="UP000238479"/>
    </source>
</evidence>